<evidence type="ECO:0000313" key="7">
    <source>
        <dbReference type="EMBL" id="KAH3849469.1"/>
    </source>
</evidence>
<dbReference type="GO" id="GO:0005615">
    <property type="term" value="C:extracellular space"/>
    <property type="evidence" value="ECO:0007669"/>
    <property type="project" value="TreeGrafter"/>
</dbReference>
<dbReference type="InterPro" id="IPR000734">
    <property type="entry name" value="TAG_lipase"/>
</dbReference>
<dbReference type="FunFam" id="3.40.50.1820:FF:000033">
    <property type="entry name" value="Pancreatic triacylglycerol lipase"/>
    <property type="match status" value="1"/>
</dbReference>
<dbReference type="InterPro" id="IPR033906">
    <property type="entry name" value="Lipase_N"/>
</dbReference>
<dbReference type="InterPro" id="IPR013818">
    <property type="entry name" value="Lipase"/>
</dbReference>
<keyword evidence="3" id="KW-0964">Secreted</keyword>
<dbReference type="PRINTS" id="PR00821">
    <property type="entry name" value="TAGLIPASE"/>
</dbReference>
<evidence type="ECO:0000256" key="1">
    <source>
        <dbReference type="ARBA" id="ARBA00004613"/>
    </source>
</evidence>
<sequence length="356" mass="39557">MLVYVVIFFVQFGFHLGTGWLFSSTPQEVCFGTLGCFSADPPFTNAGGLLPRDPDVIGTKFMLFTRNSTRTPEELLLSDHRRKCEWKSFCRHNLIKIIIHGYIDNYNRPWVQKMVKALLKHDDYNVVVVDWSAGAREFNYLQSVANTRVVGSHVAQLLIVLKRLLDIDLHTVHIIGHSLGAHAAGYAGEHVDGIGRITGLDPAGPAFEGTDQAVRLDPDDAIFVDVIHTDAEHILSGGFGIKQPVGAVDFYPNGGKDQPGCPTTYFAQIKWLFSGNFQLINNFICSHMRVLEFFTESINSACQFKASLCPHIDATSWMQCQDCQNGACAKMGFHVDPTSKPGSYFLLTNPSSPYCY</sequence>
<dbReference type="InterPro" id="IPR002331">
    <property type="entry name" value="Lipase_panc"/>
</dbReference>
<name>A0A9D4L1B0_DREPO</name>
<reference evidence="7" key="2">
    <citation type="submission" date="2020-11" db="EMBL/GenBank/DDBJ databases">
        <authorList>
            <person name="McCartney M.A."/>
            <person name="Auch B."/>
            <person name="Kono T."/>
            <person name="Mallez S."/>
            <person name="Becker A."/>
            <person name="Gohl D.M."/>
            <person name="Silverstein K.A.T."/>
            <person name="Koren S."/>
            <person name="Bechman K.B."/>
            <person name="Herman A."/>
            <person name="Abrahante J.E."/>
            <person name="Garbe J."/>
        </authorList>
    </citation>
    <scope>NUCLEOTIDE SEQUENCE</scope>
    <source>
        <strain evidence="7">Duluth1</strain>
        <tissue evidence="7">Whole animal</tissue>
    </source>
</reference>
<proteinExistence type="inferred from homology"/>
<accession>A0A9D4L1B0</accession>
<dbReference type="Gene3D" id="3.40.50.1820">
    <property type="entry name" value="alpha/beta hydrolase"/>
    <property type="match status" value="1"/>
</dbReference>
<evidence type="ECO:0000256" key="4">
    <source>
        <dbReference type="ARBA" id="ARBA00023157"/>
    </source>
</evidence>
<evidence type="ECO:0000259" key="6">
    <source>
        <dbReference type="Pfam" id="PF00151"/>
    </source>
</evidence>
<organism evidence="7 8">
    <name type="scientific">Dreissena polymorpha</name>
    <name type="common">Zebra mussel</name>
    <name type="synonym">Mytilus polymorpha</name>
    <dbReference type="NCBI Taxonomy" id="45954"/>
    <lineage>
        <taxon>Eukaryota</taxon>
        <taxon>Metazoa</taxon>
        <taxon>Spiralia</taxon>
        <taxon>Lophotrochozoa</taxon>
        <taxon>Mollusca</taxon>
        <taxon>Bivalvia</taxon>
        <taxon>Autobranchia</taxon>
        <taxon>Heteroconchia</taxon>
        <taxon>Euheterodonta</taxon>
        <taxon>Imparidentia</taxon>
        <taxon>Neoheterodontei</taxon>
        <taxon>Myida</taxon>
        <taxon>Dreissenoidea</taxon>
        <taxon>Dreissenidae</taxon>
        <taxon>Dreissena</taxon>
    </lineage>
</organism>
<reference evidence="7" key="1">
    <citation type="journal article" date="2019" name="bioRxiv">
        <title>The Genome of the Zebra Mussel, Dreissena polymorpha: A Resource for Invasive Species Research.</title>
        <authorList>
            <person name="McCartney M.A."/>
            <person name="Auch B."/>
            <person name="Kono T."/>
            <person name="Mallez S."/>
            <person name="Zhang Y."/>
            <person name="Obille A."/>
            <person name="Becker A."/>
            <person name="Abrahante J.E."/>
            <person name="Garbe J."/>
            <person name="Badalamenti J.P."/>
            <person name="Herman A."/>
            <person name="Mangelson H."/>
            <person name="Liachko I."/>
            <person name="Sullivan S."/>
            <person name="Sone E.D."/>
            <person name="Koren S."/>
            <person name="Silverstein K.A.T."/>
            <person name="Beckman K.B."/>
            <person name="Gohl D.M."/>
        </authorList>
    </citation>
    <scope>NUCLEOTIDE SEQUENCE</scope>
    <source>
        <strain evidence="7">Duluth1</strain>
        <tissue evidence="7">Whole animal</tissue>
    </source>
</reference>
<dbReference type="PRINTS" id="PR00823">
    <property type="entry name" value="PANCLIPASE"/>
</dbReference>
<feature type="domain" description="Lipase" evidence="6">
    <location>
        <begin position="27"/>
        <end position="354"/>
    </location>
</feature>
<dbReference type="InterPro" id="IPR029058">
    <property type="entry name" value="AB_hydrolase_fold"/>
</dbReference>
<dbReference type="Pfam" id="PF00151">
    <property type="entry name" value="Lipase"/>
    <property type="match status" value="1"/>
</dbReference>
<comment type="subcellular location">
    <subcellularLocation>
        <location evidence="1">Secreted</location>
    </subcellularLocation>
</comment>
<evidence type="ECO:0000256" key="3">
    <source>
        <dbReference type="ARBA" id="ARBA00022525"/>
    </source>
</evidence>
<keyword evidence="8" id="KW-1185">Reference proteome</keyword>
<dbReference type="AlphaFoldDB" id="A0A9D4L1B0"/>
<dbReference type="PANTHER" id="PTHR11610">
    <property type="entry name" value="LIPASE"/>
    <property type="match status" value="1"/>
</dbReference>
<dbReference type="PANTHER" id="PTHR11610:SF181">
    <property type="entry name" value="INACTIVE PANCREATIC LIPASE-RELATED PROTEIN 1-LIKE"/>
    <property type="match status" value="1"/>
</dbReference>
<evidence type="ECO:0000313" key="8">
    <source>
        <dbReference type="Proteomes" id="UP000828390"/>
    </source>
</evidence>
<comment type="similarity">
    <text evidence="2 5">Belongs to the AB hydrolase superfamily. Lipase family.</text>
</comment>
<dbReference type="GO" id="GO:0016042">
    <property type="term" value="P:lipid catabolic process"/>
    <property type="evidence" value="ECO:0007669"/>
    <property type="project" value="TreeGrafter"/>
</dbReference>
<dbReference type="Proteomes" id="UP000828390">
    <property type="component" value="Unassembled WGS sequence"/>
</dbReference>
<evidence type="ECO:0000256" key="2">
    <source>
        <dbReference type="ARBA" id="ARBA00010701"/>
    </source>
</evidence>
<dbReference type="GO" id="GO:0004806">
    <property type="term" value="F:triacylglycerol lipase activity"/>
    <property type="evidence" value="ECO:0007669"/>
    <property type="project" value="InterPro"/>
</dbReference>
<keyword evidence="4" id="KW-1015">Disulfide bond</keyword>
<evidence type="ECO:0000256" key="5">
    <source>
        <dbReference type="RuleBase" id="RU004262"/>
    </source>
</evidence>
<protein>
    <recommendedName>
        <fullName evidence="6">Lipase domain-containing protein</fullName>
    </recommendedName>
</protein>
<comment type="caution">
    <text evidence="7">The sequence shown here is derived from an EMBL/GenBank/DDBJ whole genome shotgun (WGS) entry which is preliminary data.</text>
</comment>
<dbReference type="EMBL" id="JAIWYP010000003">
    <property type="protein sequence ID" value="KAH3849469.1"/>
    <property type="molecule type" value="Genomic_DNA"/>
</dbReference>
<gene>
    <name evidence="7" type="ORF">DPMN_091872</name>
</gene>
<dbReference type="SUPFAM" id="SSF53474">
    <property type="entry name" value="alpha/beta-Hydrolases"/>
    <property type="match status" value="1"/>
</dbReference>
<dbReference type="CDD" id="cd00707">
    <property type="entry name" value="Pancreat_lipase_like"/>
    <property type="match status" value="1"/>
</dbReference>